<dbReference type="Proteomes" id="UP000018731">
    <property type="component" value="Unassembled WGS sequence"/>
</dbReference>
<proteinExistence type="predicted"/>
<evidence type="ECO:0000313" key="6">
    <source>
        <dbReference type="EMBL" id="ETD23236.1"/>
    </source>
</evidence>
<keyword evidence="7" id="KW-1185">Reference proteome</keyword>
<dbReference type="Pfam" id="PF01230">
    <property type="entry name" value="HIT"/>
    <property type="match status" value="1"/>
</dbReference>
<dbReference type="Gene3D" id="3.30.428.10">
    <property type="entry name" value="HIT-like"/>
    <property type="match status" value="1"/>
</dbReference>
<sequence>MQQIYAPWRAKYFENEEKGCPFCAISLNPSDDEANFVFFRDELCFCVMNRYPYTPAHFLIIPHEHQASPTQIGTQEWLHLQTLSQKGVALLEEYGAQGVNMGLNIHKSAGAGIPEHLHIHLIPRYSGDTNFFTTISECRTFGVDFKATFQKIKSLSHKHFS</sequence>
<dbReference type="PANTHER" id="PTHR42997">
    <property type="entry name" value="HIT FAMILY HYDROLASE"/>
    <property type="match status" value="1"/>
</dbReference>
<evidence type="ECO:0000313" key="7">
    <source>
        <dbReference type="Proteomes" id="UP000018731"/>
    </source>
</evidence>
<comment type="caution">
    <text evidence="6">The sequence shown here is derived from an EMBL/GenBank/DDBJ whole genome shotgun (WGS) entry which is preliminary data.</text>
</comment>
<dbReference type="SUPFAM" id="SSF54197">
    <property type="entry name" value="HIT-like"/>
    <property type="match status" value="1"/>
</dbReference>
<dbReference type="GO" id="GO:0003824">
    <property type="term" value="F:catalytic activity"/>
    <property type="evidence" value="ECO:0007669"/>
    <property type="project" value="InterPro"/>
</dbReference>
<evidence type="ECO:0000256" key="1">
    <source>
        <dbReference type="ARBA" id="ARBA00022741"/>
    </source>
</evidence>
<dbReference type="EMBL" id="AZJI01000005">
    <property type="protein sequence ID" value="ETD23236.1"/>
    <property type="molecule type" value="Genomic_DNA"/>
</dbReference>
<reference evidence="6 7" key="1">
    <citation type="journal article" date="2014" name="Genome Announc.">
        <title>Draft genome sequences of six enterohepatic helicobacter species isolated from humans and one from rhesus macaques.</title>
        <authorList>
            <person name="Shen Z."/>
            <person name="Sheh A."/>
            <person name="Young S.K."/>
            <person name="Abouelliel A."/>
            <person name="Ward D.V."/>
            <person name="Earl A.M."/>
            <person name="Fox J.G."/>
        </authorList>
    </citation>
    <scope>NUCLEOTIDE SEQUENCE [LARGE SCALE GENOMIC DNA]</scope>
    <source>
        <strain evidence="6 7">MIT 99-5501</strain>
    </source>
</reference>
<gene>
    <name evidence="6" type="ORF">HMPREF2086_01035</name>
</gene>
<feature type="short sequence motif" description="Histidine triad motif" evidence="4">
    <location>
        <begin position="116"/>
        <end position="120"/>
    </location>
</feature>
<dbReference type="OrthoDB" id="9784774at2"/>
<organism evidence="6 7">
    <name type="scientific">Helicobacter macacae MIT 99-5501</name>
    <dbReference type="NCBI Taxonomy" id="1357400"/>
    <lineage>
        <taxon>Bacteria</taxon>
        <taxon>Pseudomonadati</taxon>
        <taxon>Campylobacterota</taxon>
        <taxon>Epsilonproteobacteria</taxon>
        <taxon>Campylobacterales</taxon>
        <taxon>Helicobacteraceae</taxon>
        <taxon>Helicobacter</taxon>
    </lineage>
</organism>
<protein>
    <recommendedName>
        <fullName evidence="5">HIT domain-containing protein</fullName>
    </recommendedName>
</protein>
<dbReference type="eggNOG" id="COG0537">
    <property type="taxonomic scope" value="Bacteria"/>
</dbReference>
<dbReference type="STRING" id="1357400.HMPREF2086_01035"/>
<dbReference type="PROSITE" id="PS51084">
    <property type="entry name" value="HIT_2"/>
    <property type="match status" value="1"/>
</dbReference>
<dbReference type="CDD" id="cd01275">
    <property type="entry name" value="FHIT"/>
    <property type="match status" value="1"/>
</dbReference>
<feature type="binding site" evidence="3">
    <location>
        <position position="120"/>
    </location>
    <ligand>
        <name>substrate</name>
    </ligand>
</feature>
<accession>V8C900</accession>
<dbReference type="InterPro" id="IPR039383">
    <property type="entry name" value="FHIT"/>
</dbReference>
<dbReference type="InterPro" id="IPR011146">
    <property type="entry name" value="HIT-like"/>
</dbReference>
<dbReference type="PATRIC" id="fig|1357400.3.peg.1415"/>
<feature type="active site" description="Tele-AMP-histidine intermediate" evidence="2">
    <location>
        <position position="118"/>
    </location>
</feature>
<dbReference type="RefSeq" id="WP_023927761.1">
    <property type="nucleotide sequence ID" value="NZ_KI669454.1"/>
</dbReference>
<name>V8C900_9HELI</name>
<evidence type="ECO:0000259" key="5">
    <source>
        <dbReference type="PROSITE" id="PS51084"/>
    </source>
</evidence>
<dbReference type="PANTHER" id="PTHR42997:SF1">
    <property type="entry name" value="AP-4-A PHOSPHORYLASE"/>
    <property type="match status" value="1"/>
</dbReference>
<dbReference type="InterPro" id="IPR052908">
    <property type="entry name" value="AP-4-A_phosphorylase"/>
</dbReference>
<feature type="binding site" evidence="3">
    <location>
        <position position="49"/>
    </location>
    <ligand>
        <name>substrate</name>
    </ligand>
</feature>
<evidence type="ECO:0000256" key="2">
    <source>
        <dbReference type="PIRSR" id="PIRSR639383-1"/>
    </source>
</evidence>
<dbReference type="HOGENOM" id="CLU_056776_1_2_7"/>
<dbReference type="InterPro" id="IPR036265">
    <property type="entry name" value="HIT-like_sf"/>
</dbReference>
<feature type="domain" description="HIT" evidence="5">
    <location>
        <begin position="24"/>
        <end position="131"/>
    </location>
</feature>
<evidence type="ECO:0000256" key="4">
    <source>
        <dbReference type="PROSITE-ProRule" id="PRU00464"/>
    </source>
</evidence>
<dbReference type="GO" id="GO:0000166">
    <property type="term" value="F:nucleotide binding"/>
    <property type="evidence" value="ECO:0007669"/>
    <property type="project" value="UniProtKB-KW"/>
</dbReference>
<dbReference type="AlphaFoldDB" id="V8C900"/>
<evidence type="ECO:0000256" key="3">
    <source>
        <dbReference type="PIRSR" id="PIRSR639383-2"/>
    </source>
</evidence>
<keyword evidence="1" id="KW-0547">Nucleotide-binding</keyword>